<dbReference type="InterPro" id="IPR045851">
    <property type="entry name" value="AMP-bd_C_sf"/>
</dbReference>
<dbReference type="GO" id="GO:0043041">
    <property type="term" value="P:amino acid activation for nonribosomal peptide biosynthetic process"/>
    <property type="evidence" value="ECO:0007669"/>
    <property type="project" value="TreeGrafter"/>
</dbReference>
<evidence type="ECO:0000256" key="1">
    <source>
        <dbReference type="ARBA" id="ARBA00022450"/>
    </source>
</evidence>
<dbReference type="CDD" id="cd19545">
    <property type="entry name" value="FUM14_C_NRPS-like"/>
    <property type="match status" value="1"/>
</dbReference>
<protein>
    <submittedName>
        <fullName evidence="5">Non-ribosomal peptide synthetase</fullName>
    </submittedName>
</protein>
<dbReference type="STRING" id="452589.G9PC79"/>
<keyword evidence="3" id="KW-0436">Ligase</keyword>
<feature type="domain" description="Carrier" evidence="4">
    <location>
        <begin position="70"/>
        <end position="146"/>
    </location>
</feature>
<dbReference type="eggNOG" id="KOG1178">
    <property type="taxonomic scope" value="Eukaryota"/>
</dbReference>
<feature type="non-terminal residue" evidence="5">
    <location>
        <position position="1"/>
    </location>
</feature>
<dbReference type="Gene3D" id="1.10.1200.10">
    <property type="entry name" value="ACP-like"/>
    <property type="match status" value="1"/>
</dbReference>
<accession>G9PC79</accession>
<proteinExistence type="predicted"/>
<dbReference type="EMBL" id="ABDG02000029">
    <property type="protein sequence ID" value="EHK39855.1"/>
    <property type="molecule type" value="Genomic_DNA"/>
</dbReference>
<dbReference type="InterPro" id="IPR001242">
    <property type="entry name" value="Condensation_dom"/>
</dbReference>
<dbReference type="SUPFAM" id="SSF52777">
    <property type="entry name" value="CoA-dependent acyltransferases"/>
    <property type="match status" value="2"/>
</dbReference>
<evidence type="ECO:0000256" key="2">
    <source>
        <dbReference type="ARBA" id="ARBA00022553"/>
    </source>
</evidence>
<dbReference type="AlphaFoldDB" id="G9PC79"/>
<dbReference type="HOGENOM" id="CLU_602119_0_0_1"/>
<dbReference type="PANTHER" id="PTHR45527:SF16">
    <property type="entry name" value="NONRIBOSOMAL PEPTIDE SYNTHASE ATNA-RELATED"/>
    <property type="match status" value="1"/>
</dbReference>
<dbReference type="InterPro" id="IPR023213">
    <property type="entry name" value="CAT-like_dom_sf"/>
</dbReference>
<sequence>EALQNRLGALVDELSVVLPKYMIPTLIIPCKYMPFTISTKLDRKLLHEQLSSLTWDQRAAYSPSNRIKREPETRMERRLQTIWAEILNVPMDSIGRDDTFFQLGGDSIMGIYLVSTAKEDGIAFTVKDVFDDPRLSAVALKAILIQDGSADITESPLEPFSLLSESRSSLALGDEIREECGLDDGQTIEDAYPCSPLQEGLIALTVKQPGSYVATYVYHLSKLADVSRFKNAWDTVVEVCSNLRTRIVLLDGVTTQVVLDNDSHWQSAENETLDSMTRSLRNAQMGYGTPLCRYTIVSEKGENYFIWVAHHSIYDGWTLKVMFSVLYQAYSDRYIPEIRPFSYFIKYVQETNGDAAASFWETELSGAVRASFPPRPTGPHKAESQCYRSTISFTSSAKTSITHATILRAAWSIVLARYCDSNEAVFGVTV</sequence>
<dbReference type="Gene3D" id="3.30.559.10">
    <property type="entry name" value="Chloramphenicol acetyltransferase-like domain"/>
    <property type="match status" value="1"/>
</dbReference>
<dbReference type="PROSITE" id="PS50075">
    <property type="entry name" value="CARRIER"/>
    <property type="match status" value="1"/>
</dbReference>
<evidence type="ECO:0000313" key="6">
    <source>
        <dbReference type="Proteomes" id="UP000005426"/>
    </source>
</evidence>
<organism evidence="5 6">
    <name type="scientific">Hypocrea atroviridis (strain ATCC 20476 / IMI 206040)</name>
    <name type="common">Trichoderma atroviride</name>
    <dbReference type="NCBI Taxonomy" id="452589"/>
    <lineage>
        <taxon>Eukaryota</taxon>
        <taxon>Fungi</taxon>
        <taxon>Dikarya</taxon>
        <taxon>Ascomycota</taxon>
        <taxon>Pezizomycotina</taxon>
        <taxon>Sordariomycetes</taxon>
        <taxon>Hypocreomycetidae</taxon>
        <taxon>Hypocreales</taxon>
        <taxon>Hypocreaceae</taxon>
        <taxon>Trichoderma</taxon>
    </lineage>
</organism>
<keyword evidence="6" id="KW-1185">Reference proteome</keyword>
<dbReference type="GO" id="GO:0044550">
    <property type="term" value="P:secondary metabolite biosynthetic process"/>
    <property type="evidence" value="ECO:0007669"/>
    <property type="project" value="TreeGrafter"/>
</dbReference>
<dbReference type="Pfam" id="PF00668">
    <property type="entry name" value="Condensation"/>
    <property type="match status" value="1"/>
</dbReference>
<dbReference type="SUPFAM" id="SSF47336">
    <property type="entry name" value="ACP-like"/>
    <property type="match status" value="1"/>
</dbReference>
<comment type="caution">
    <text evidence="5">The sequence shown here is derived from an EMBL/GenBank/DDBJ whole genome shotgun (WGS) entry which is preliminary data.</text>
</comment>
<name>G9PC79_HYPAI</name>
<dbReference type="GO" id="GO:0031177">
    <property type="term" value="F:phosphopantetheine binding"/>
    <property type="evidence" value="ECO:0007669"/>
    <property type="project" value="TreeGrafter"/>
</dbReference>
<dbReference type="FunFam" id="1.10.1200.10:FF:000005">
    <property type="entry name" value="Nonribosomal peptide synthetase 1"/>
    <property type="match status" value="1"/>
</dbReference>
<gene>
    <name evidence="5" type="ORF">TRIATDRAFT_47933</name>
</gene>
<dbReference type="InterPro" id="IPR009081">
    <property type="entry name" value="PP-bd_ACP"/>
</dbReference>
<dbReference type="OMA" id="REPETRM"/>
<reference evidence="5 6" key="1">
    <citation type="journal article" date="2011" name="Genome Biol.">
        <title>Comparative genome sequence analysis underscores mycoparasitism as the ancestral life style of Trichoderma.</title>
        <authorList>
            <person name="Kubicek C.P."/>
            <person name="Herrera-Estrella A."/>
            <person name="Seidl-Seiboth V."/>
            <person name="Martinez D.A."/>
            <person name="Druzhinina I.S."/>
            <person name="Thon M."/>
            <person name="Zeilinger S."/>
            <person name="Casas-Flores S."/>
            <person name="Horwitz B.A."/>
            <person name="Mukherjee P.K."/>
            <person name="Mukherjee M."/>
            <person name="Kredics L."/>
            <person name="Alcaraz L.D."/>
            <person name="Aerts A."/>
            <person name="Antal Z."/>
            <person name="Atanasova L."/>
            <person name="Cervantes-Badillo M.G."/>
            <person name="Challacombe J."/>
            <person name="Chertkov O."/>
            <person name="McCluskey K."/>
            <person name="Coulpier F."/>
            <person name="Deshpande N."/>
            <person name="von Doehren H."/>
            <person name="Ebbole D.J."/>
            <person name="Esquivel-Naranjo E.U."/>
            <person name="Fekete E."/>
            <person name="Flipphi M."/>
            <person name="Glaser F."/>
            <person name="Gomez-Rodriguez E.Y."/>
            <person name="Gruber S."/>
            <person name="Han C."/>
            <person name="Henrissat B."/>
            <person name="Hermosa R."/>
            <person name="Hernandez-Onate M."/>
            <person name="Karaffa L."/>
            <person name="Kosti I."/>
            <person name="Le Crom S."/>
            <person name="Lindquist E."/>
            <person name="Lucas S."/>
            <person name="Luebeck M."/>
            <person name="Luebeck P.S."/>
            <person name="Margeot A."/>
            <person name="Metz B."/>
            <person name="Misra M."/>
            <person name="Nevalainen H."/>
            <person name="Omann M."/>
            <person name="Packer N."/>
            <person name="Perrone G."/>
            <person name="Uresti-Rivera E.E."/>
            <person name="Salamov A."/>
            <person name="Schmoll M."/>
            <person name="Seiboth B."/>
            <person name="Shapiro H."/>
            <person name="Sukno S."/>
            <person name="Tamayo-Ramos J.A."/>
            <person name="Tisch D."/>
            <person name="Wiest A."/>
            <person name="Wilkinson H.H."/>
            <person name="Zhang M."/>
            <person name="Coutinho P.M."/>
            <person name="Kenerley C.M."/>
            <person name="Monte E."/>
            <person name="Baker S.E."/>
            <person name="Grigoriev I.V."/>
        </authorList>
    </citation>
    <scope>NUCLEOTIDE SEQUENCE [LARGE SCALE GENOMIC DNA]</scope>
    <source>
        <strain evidence="6">ATCC 20476 / IMI 206040</strain>
    </source>
</reference>
<dbReference type="Pfam" id="PF00550">
    <property type="entry name" value="PP-binding"/>
    <property type="match status" value="1"/>
</dbReference>
<keyword evidence="2" id="KW-0597">Phosphoprotein</keyword>
<keyword evidence="1" id="KW-0596">Phosphopantetheine</keyword>
<dbReference type="GO" id="GO:0016874">
    <property type="term" value="F:ligase activity"/>
    <property type="evidence" value="ECO:0007669"/>
    <property type="project" value="UniProtKB-KW"/>
</dbReference>
<dbReference type="PANTHER" id="PTHR45527">
    <property type="entry name" value="NONRIBOSOMAL PEPTIDE SYNTHETASE"/>
    <property type="match status" value="1"/>
</dbReference>
<dbReference type="OrthoDB" id="4889564at2759"/>
<dbReference type="GO" id="GO:0005737">
    <property type="term" value="C:cytoplasm"/>
    <property type="evidence" value="ECO:0007669"/>
    <property type="project" value="TreeGrafter"/>
</dbReference>
<dbReference type="Gene3D" id="3.30.559.30">
    <property type="entry name" value="Nonribosomal peptide synthetase, condensation domain"/>
    <property type="match status" value="1"/>
</dbReference>
<evidence type="ECO:0000313" key="5">
    <source>
        <dbReference type="EMBL" id="EHK39855.1"/>
    </source>
</evidence>
<feature type="non-terminal residue" evidence="5">
    <location>
        <position position="430"/>
    </location>
</feature>
<dbReference type="Gene3D" id="3.30.300.30">
    <property type="match status" value="1"/>
</dbReference>
<dbReference type="SUPFAM" id="SSF56801">
    <property type="entry name" value="Acetyl-CoA synthetase-like"/>
    <property type="match status" value="1"/>
</dbReference>
<dbReference type="Proteomes" id="UP000005426">
    <property type="component" value="Unassembled WGS sequence"/>
</dbReference>
<evidence type="ECO:0000259" key="4">
    <source>
        <dbReference type="PROSITE" id="PS50075"/>
    </source>
</evidence>
<evidence type="ECO:0000256" key="3">
    <source>
        <dbReference type="ARBA" id="ARBA00022598"/>
    </source>
</evidence>
<dbReference type="InterPro" id="IPR036736">
    <property type="entry name" value="ACP-like_sf"/>
</dbReference>